<accession>A0ABT6UGX2</accession>
<sequence length="143" mass="15870">MTQTTQNTQFDLHITGFGFFNRIRKVEPRKGQPYWAVTIAACRGDEGQKTYFDCSVVGSEAKALFDTHLSSLNKDDTVTASFKLGDLYTETFVYSSGEKQGQTGVCLKARLLKITYLKVNDEIVFQSSQQAADVPAQPEQNAA</sequence>
<dbReference type="EMBL" id="JAOTLW010000025">
    <property type="protein sequence ID" value="MDI5833721.1"/>
    <property type="molecule type" value="Genomic_DNA"/>
</dbReference>
<dbReference type="Pfam" id="PF12101">
    <property type="entry name" value="DUF3577"/>
    <property type="match status" value="1"/>
</dbReference>
<evidence type="ECO:0000313" key="2">
    <source>
        <dbReference type="Proteomes" id="UP001159075"/>
    </source>
</evidence>
<keyword evidence="2" id="KW-1185">Reference proteome</keyword>
<proteinExistence type="predicted"/>
<gene>
    <name evidence="1" type="ORF">ODY93_19230</name>
</gene>
<dbReference type="Proteomes" id="UP001159075">
    <property type="component" value="Unassembled WGS sequence"/>
</dbReference>
<comment type="caution">
    <text evidence="1">The sequence shown here is derived from an EMBL/GenBank/DDBJ whole genome shotgun (WGS) entry which is preliminary data.</text>
</comment>
<dbReference type="InterPro" id="IPR021960">
    <property type="entry name" value="DUF3577"/>
</dbReference>
<evidence type="ECO:0000313" key="1">
    <source>
        <dbReference type="EMBL" id="MDI5833721.1"/>
    </source>
</evidence>
<name>A0ABT6UGX2_9GAMM</name>
<organism evidence="1 2">
    <name type="scientific">Shewanella xiamenensis</name>
    <dbReference type="NCBI Taxonomy" id="332186"/>
    <lineage>
        <taxon>Bacteria</taxon>
        <taxon>Pseudomonadati</taxon>
        <taxon>Pseudomonadota</taxon>
        <taxon>Gammaproteobacteria</taxon>
        <taxon>Alteromonadales</taxon>
        <taxon>Shewanellaceae</taxon>
        <taxon>Shewanella</taxon>
    </lineage>
</organism>
<reference evidence="1 2" key="1">
    <citation type="submission" date="2022-09" db="EMBL/GenBank/DDBJ databases">
        <title>The outer-membrane cytochrome OmcA is essential for infection of Shewanella oneidensis by a zebrafish-associated bacteriophage.</title>
        <authorList>
            <person name="Grenfell A.W."/>
            <person name="Intile P."/>
            <person name="Mcfarlane J."/>
            <person name="Leung D."/>
            <person name="Abdalla K."/>
            <person name="Wold M."/>
            <person name="Kees E."/>
            <person name="Gralnick J."/>
        </authorList>
    </citation>
    <scope>NUCLEOTIDE SEQUENCE [LARGE SCALE GENOMIC DNA]</scope>
    <source>
        <strain evidence="1 2">NF-5</strain>
    </source>
</reference>
<dbReference type="RefSeq" id="WP_282679992.1">
    <property type="nucleotide sequence ID" value="NZ_JAOTLW010000025.1"/>
</dbReference>
<protein>
    <submittedName>
        <fullName evidence="1">DUF3577 domain-containing protein</fullName>
    </submittedName>
</protein>